<dbReference type="Pfam" id="PF25222">
    <property type="entry name" value="DUF7840"/>
    <property type="match status" value="1"/>
</dbReference>
<feature type="domain" description="DUF7843" evidence="4">
    <location>
        <begin position="38"/>
        <end position="89"/>
    </location>
</feature>
<evidence type="ECO:0000313" key="6">
    <source>
        <dbReference type="Proteomes" id="UP000093366"/>
    </source>
</evidence>
<dbReference type="AlphaFoldDB" id="A0A1C0TWX0"/>
<proteinExistence type="predicted"/>
<feature type="domain" description="Lnb N-terminal periplasmic" evidence="2">
    <location>
        <begin position="106"/>
        <end position="267"/>
    </location>
</feature>
<protein>
    <submittedName>
        <fullName evidence="5">Uncharacterized protein</fullName>
    </submittedName>
</protein>
<evidence type="ECO:0000259" key="3">
    <source>
        <dbReference type="Pfam" id="PF25222"/>
    </source>
</evidence>
<dbReference type="Pfam" id="PF13387">
    <property type="entry name" value="Lnb_N"/>
    <property type="match status" value="1"/>
</dbReference>
<comment type="caution">
    <text evidence="5">The sequence shown here is derived from an EMBL/GenBank/DDBJ whole genome shotgun (WGS) entry which is preliminary data.</text>
</comment>
<evidence type="ECO:0000256" key="1">
    <source>
        <dbReference type="SAM" id="SignalP"/>
    </source>
</evidence>
<sequence>MKRSAFASFFLIFSISFQAICIELTERDYRVYDALLHKKSESQNVQSKSFISTNSGKEIKNIISLLKRNDEKKREYVCQFPARAYWINERFYLNEDISFEHCPDLKKYLDSISAESISLVYASENLTSPSSFMGHTYLKINGQNEKEHAVSYFTEVDTINIPKLMYDSIVTGKEGYFIVSPYQESEDYYSDIESRNIYEYHLGLADFEVKLISLHLWELKDKRIDYFFHTHNCATITLDILGVVNPSIIKPGSDWLSPLDVIKIVNQSDMVTQATVKPSLNWRLRAYGREISNFEKETLLGYLKNDSYILERNLVNKPALYYHYLLALNEMLYLDNLITEVKWLNNKNIIDGYFLDKNYTSIDVSNFKNPLRRSSDSQIAIQLVSNHNEDYLQFDILPASHLLTDDNRHAFSESSLKLLSPKVILSKNKFKLEKFELYSIAQYIPYDPIAGGISGYFSIGYSGFDIYQFDSESRFYSNAGLGLSVQPHPSLQLYSTFGLETSLAHGNIWLTPAFDVGAFAYLKGNNKVSFSSKILYNEFGSGGYGIESKLQNSYFWESNKSLVFGFKHKKVDYGHEQLSASAGVKIYY</sequence>
<dbReference type="RefSeq" id="WP_065789830.1">
    <property type="nucleotide sequence ID" value="NZ_MAUJ01000001.1"/>
</dbReference>
<accession>A0A1C0TWX0</accession>
<gene>
    <name evidence="5" type="ORF">A7985_07740</name>
</gene>
<feature type="chain" id="PRO_5008646544" evidence="1">
    <location>
        <begin position="20"/>
        <end position="588"/>
    </location>
</feature>
<evidence type="ECO:0000259" key="2">
    <source>
        <dbReference type="Pfam" id="PF13387"/>
    </source>
</evidence>
<feature type="domain" description="DUF7840" evidence="3">
    <location>
        <begin position="376"/>
        <end position="587"/>
    </location>
</feature>
<name>A0A1C0TWX0_9GAMM</name>
<dbReference type="EMBL" id="MAUJ01000001">
    <property type="protein sequence ID" value="OCQ23820.1"/>
    <property type="molecule type" value="Genomic_DNA"/>
</dbReference>
<evidence type="ECO:0000313" key="5">
    <source>
        <dbReference type="EMBL" id="OCQ23820.1"/>
    </source>
</evidence>
<evidence type="ECO:0000259" key="4">
    <source>
        <dbReference type="Pfam" id="PF25225"/>
    </source>
</evidence>
<feature type="signal peptide" evidence="1">
    <location>
        <begin position="1"/>
        <end position="19"/>
    </location>
</feature>
<reference evidence="6" key="1">
    <citation type="submission" date="2016-07" db="EMBL/GenBank/DDBJ databases">
        <authorList>
            <person name="Florea S."/>
            <person name="Webb J.S."/>
            <person name="Jaromczyk J."/>
            <person name="Schardl C.L."/>
        </authorList>
    </citation>
    <scope>NUCLEOTIDE SEQUENCE [LARGE SCALE GENOMIC DNA]</scope>
    <source>
        <strain evidence="6">IPB1</strain>
    </source>
</reference>
<dbReference type="Pfam" id="PF25225">
    <property type="entry name" value="DUF7843"/>
    <property type="match status" value="1"/>
</dbReference>
<dbReference type="InterPro" id="IPR057165">
    <property type="entry name" value="DUF7843"/>
</dbReference>
<dbReference type="Proteomes" id="UP000093366">
    <property type="component" value="Unassembled WGS sequence"/>
</dbReference>
<dbReference type="InterPro" id="IPR025178">
    <property type="entry name" value="Lnb_N"/>
</dbReference>
<dbReference type="InterPro" id="IPR057162">
    <property type="entry name" value="DUF7840"/>
</dbReference>
<keyword evidence="1" id="KW-0732">Signal</keyword>
<organism evidence="5 6">
    <name type="scientific">Pseudoalteromonas luteoviolacea</name>
    <dbReference type="NCBI Taxonomy" id="43657"/>
    <lineage>
        <taxon>Bacteria</taxon>
        <taxon>Pseudomonadati</taxon>
        <taxon>Pseudomonadota</taxon>
        <taxon>Gammaproteobacteria</taxon>
        <taxon>Alteromonadales</taxon>
        <taxon>Pseudoalteromonadaceae</taxon>
        <taxon>Pseudoalteromonas</taxon>
    </lineage>
</organism>